<dbReference type="InterPro" id="IPR011251">
    <property type="entry name" value="Luciferase-like_dom"/>
</dbReference>
<keyword evidence="3" id="KW-0560">Oxidoreductase</keyword>
<reference evidence="6" key="1">
    <citation type="submission" date="2020-05" db="EMBL/GenBank/DDBJ databases">
        <authorList>
            <person name="Chiriac C."/>
            <person name="Salcher M."/>
            <person name="Ghai R."/>
            <person name="Kavagutti S V."/>
        </authorList>
    </citation>
    <scope>NUCLEOTIDE SEQUENCE</scope>
</reference>
<protein>
    <submittedName>
        <fullName evidence="6">Unannotated protein</fullName>
    </submittedName>
</protein>
<dbReference type="SUPFAM" id="SSF51679">
    <property type="entry name" value="Bacterial luciferase-like"/>
    <property type="match status" value="1"/>
</dbReference>
<keyword evidence="4" id="KW-0503">Monooxygenase</keyword>
<evidence type="ECO:0000256" key="2">
    <source>
        <dbReference type="ARBA" id="ARBA00022643"/>
    </source>
</evidence>
<dbReference type="InterPro" id="IPR019952">
    <property type="entry name" value="F420_OxRdatse_Rv1855c_pred"/>
</dbReference>
<evidence type="ECO:0000256" key="4">
    <source>
        <dbReference type="ARBA" id="ARBA00023033"/>
    </source>
</evidence>
<evidence type="ECO:0000313" key="6">
    <source>
        <dbReference type="EMBL" id="CAB4552238.1"/>
    </source>
</evidence>
<evidence type="ECO:0000259" key="5">
    <source>
        <dbReference type="Pfam" id="PF00296"/>
    </source>
</evidence>
<dbReference type="GO" id="GO:0008726">
    <property type="term" value="F:alkanesulfonate monooxygenase activity"/>
    <property type="evidence" value="ECO:0007669"/>
    <property type="project" value="TreeGrafter"/>
</dbReference>
<dbReference type="AlphaFoldDB" id="A0A6J6CQV4"/>
<dbReference type="Pfam" id="PF00296">
    <property type="entry name" value="Bac_luciferase"/>
    <property type="match status" value="1"/>
</dbReference>
<dbReference type="PANTHER" id="PTHR42847:SF8">
    <property type="entry name" value="CONSERVED PROTEIN"/>
    <property type="match status" value="1"/>
</dbReference>
<gene>
    <name evidence="6" type="ORF">UFOPK1493_01154</name>
</gene>
<dbReference type="GO" id="GO:0046306">
    <property type="term" value="P:alkanesulfonate catabolic process"/>
    <property type="evidence" value="ECO:0007669"/>
    <property type="project" value="TreeGrafter"/>
</dbReference>
<dbReference type="InterPro" id="IPR050172">
    <property type="entry name" value="SsuD_RutA_monooxygenase"/>
</dbReference>
<name>A0A6J6CQV4_9ZZZZ</name>
<keyword evidence="1" id="KW-0285">Flavoprotein</keyword>
<dbReference type="InterPro" id="IPR036661">
    <property type="entry name" value="Luciferase-like_sf"/>
</dbReference>
<keyword evidence="2" id="KW-0288">FMN</keyword>
<feature type="domain" description="Luciferase-like" evidence="5">
    <location>
        <begin position="29"/>
        <end position="259"/>
    </location>
</feature>
<evidence type="ECO:0000256" key="1">
    <source>
        <dbReference type="ARBA" id="ARBA00022630"/>
    </source>
</evidence>
<proteinExistence type="predicted"/>
<dbReference type="Gene3D" id="3.20.20.30">
    <property type="entry name" value="Luciferase-like domain"/>
    <property type="match status" value="1"/>
</dbReference>
<dbReference type="NCBIfam" id="TIGR03560">
    <property type="entry name" value="F420_Rv1855c"/>
    <property type="match status" value="1"/>
</dbReference>
<sequence>MTRPRHDLIRMGLQIPLFTYPGVDDADLFERIAGIATTAEASHFDSVWVMDHFYQLPGLGAPSEPMFEAYTLLTALAARTERVRLGAMVGGMTYRNPAFLAKTVTGLDVISKGRAIWGIGAGWFELEHQHYGYEFGTFTDRFEKLEEGLQIVKGMFTEHATTFHGKWFQVTDAMNVPKPIQAGGPPVLIGGSGERKTLRMVAQYADACNVFGEPGQVRHLMDVLDGHCERLGRDPSTICRTRLGTLVIGDTMEAAQQKILGRFGVSRLDDLPPELLARVRGMFIMGDADAVGEQVQGLLDAGLDGLVFNMPDAHDLEAVALAGRTLAPLLLG</sequence>
<dbReference type="PANTHER" id="PTHR42847">
    <property type="entry name" value="ALKANESULFONATE MONOOXYGENASE"/>
    <property type="match status" value="1"/>
</dbReference>
<evidence type="ECO:0000256" key="3">
    <source>
        <dbReference type="ARBA" id="ARBA00023002"/>
    </source>
</evidence>
<dbReference type="EMBL" id="CAEZSR010000031">
    <property type="protein sequence ID" value="CAB4552238.1"/>
    <property type="molecule type" value="Genomic_DNA"/>
</dbReference>
<accession>A0A6J6CQV4</accession>
<organism evidence="6">
    <name type="scientific">freshwater metagenome</name>
    <dbReference type="NCBI Taxonomy" id="449393"/>
    <lineage>
        <taxon>unclassified sequences</taxon>
        <taxon>metagenomes</taxon>
        <taxon>ecological metagenomes</taxon>
    </lineage>
</organism>